<sequence>MSWQAYIDGNLLASQAISQAAIHGLDGSLWATSTDFKMSPEEIKVLISSFSDPSNIRSSGLYANGQKYFALNCNDRSIYGKKESSGIICVKSKSCVIIGAYNEMIQPGQATIVVEKLADYLISCGY</sequence>
<comment type="subcellular location">
    <subcellularLocation>
        <location evidence="1">Cytoplasm</location>
        <location evidence="1">Cytoskeleton</location>
    </subcellularLocation>
</comment>
<dbReference type="PRINTS" id="PR00392">
    <property type="entry name" value="PROFILIN"/>
</dbReference>
<evidence type="ECO:0000313" key="8">
    <source>
        <dbReference type="EMBL" id="PVU96519.1"/>
    </source>
</evidence>
<proteinExistence type="inferred from homology"/>
<dbReference type="Pfam" id="PF00235">
    <property type="entry name" value="Profilin"/>
    <property type="match status" value="1"/>
</dbReference>
<dbReference type="STRING" id="133385.A0A2T9YW15"/>
<dbReference type="PANTHER" id="PTHR11604:SF0">
    <property type="entry name" value="PROFILIN"/>
    <property type="match status" value="1"/>
</dbReference>
<keyword evidence="3" id="KW-0963">Cytoplasm</keyword>
<evidence type="ECO:0000313" key="9">
    <source>
        <dbReference type="Proteomes" id="UP000245383"/>
    </source>
</evidence>
<keyword evidence="4 7" id="KW-0009">Actin-binding</keyword>
<dbReference type="OrthoDB" id="421374at2759"/>
<dbReference type="InterPro" id="IPR048278">
    <property type="entry name" value="PFN"/>
</dbReference>
<dbReference type="GO" id="GO:0003785">
    <property type="term" value="F:actin monomer binding"/>
    <property type="evidence" value="ECO:0007669"/>
    <property type="project" value="TreeGrafter"/>
</dbReference>
<comment type="subunit">
    <text evidence="6">Occurs in many kinds of cells as a complex with monomeric actin in a 1:1 ratio.</text>
</comment>
<dbReference type="Proteomes" id="UP000245383">
    <property type="component" value="Unassembled WGS sequence"/>
</dbReference>
<dbReference type="FunFam" id="3.30.450.30:FF:000001">
    <property type="entry name" value="Profilin"/>
    <property type="match status" value="1"/>
</dbReference>
<dbReference type="EMBL" id="MBFR01000030">
    <property type="protein sequence ID" value="PVU96519.1"/>
    <property type="molecule type" value="Genomic_DNA"/>
</dbReference>
<name>A0A2T9YW15_9FUNG</name>
<evidence type="ECO:0000256" key="3">
    <source>
        <dbReference type="ARBA" id="ARBA00022490"/>
    </source>
</evidence>
<dbReference type="SUPFAM" id="SSF55770">
    <property type="entry name" value="Profilin (actin-binding protein)"/>
    <property type="match status" value="1"/>
</dbReference>
<accession>A0A2T9YW15</accession>
<dbReference type="GO" id="GO:0005938">
    <property type="term" value="C:cell cortex"/>
    <property type="evidence" value="ECO:0007669"/>
    <property type="project" value="TreeGrafter"/>
</dbReference>
<evidence type="ECO:0000256" key="1">
    <source>
        <dbReference type="ARBA" id="ARBA00004245"/>
    </source>
</evidence>
<evidence type="ECO:0000256" key="6">
    <source>
        <dbReference type="RuleBase" id="RU003908"/>
    </source>
</evidence>
<dbReference type="GO" id="GO:0005856">
    <property type="term" value="C:cytoskeleton"/>
    <property type="evidence" value="ECO:0007669"/>
    <property type="project" value="UniProtKB-SubCell"/>
</dbReference>
<reference evidence="8 9" key="1">
    <citation type="journal article" date="2018" name="MBio">
        <title>Comparative Genomics Reveals the Core Gene Toolbox for the Fungus-Insect Symbiosis.</title>
        <authorList>
            <person name="Wang Y."/>
            <person name="Stata M."/>
            <person name="Wang W."/>
            <person name="Stajich J.E."/>
            <person name="White M.M."/>
            <person name="Moncalvo J.M."/>
        </authorList>
    </citation>
    <scope>NUCLEOTIDE SEQUENCE [LARGE SCALE GENOMIC DNA]</scope>
    <source>
        <strain evidence="8 9">SWE-8-4</strain>
    </source>
</reference>
<dbReference type="PRINTS" id="PR01640">
    <property type="entry name" value="PROFILINPLNT"/>
</dbReference>
<protein>
    <recommendedName>
        <fullName evidence="7">Profilin</fullName>
    </recommendedName>
</protein>
<keyword evidence="5 6" id="KW-0206">Cytoskeleton</keyword>
<dbReference type="PROSITE" id="PS00414">
    <property type="entry name" value="PROFILIN"/>
    <property type="match status" value="1"/>
</dbReference>
<evidence type="ECO:0000256" key="7">
    <source>
        <dbReference type="RuleBase" id="RU003909"/>
    </source>
</evidence>
<evidence type="ECO:0000256" key="4">
    <source>
        <dbReference type="ARBA" id="ARBA00023203"/>
    </source>
</evidence>
<evidence type="ECO:0000256" key="2">
    <source>
        <dbReference type="ARBA" id="ARBA00010058"/>
    </source>
</evidence>
<organism evidence="8 9">
    <name type="scientific">Smittium simulii</name>
    <dbReference type="NCBI Taxonomy" id="133385"/>
    <lineage>
        <taxon>Eukaryota</taxon>
        <taxon>Fungi</taxon>
        <taxon>Fungi incertae sedis</taxon>
        <taxon>Zoopagomycota</taxon>
        <taxon>Kickxellomycotina</taxon>
        <taxon>Harpellomycetes</taxon>
        <taxon>Harpellales</taxon>
        <taxon>Legeriomycetaceae</taxon>
        <taxon>Smittium</taxon>
    </lineage>
</organism>
<dbReference type="Gene3D" id="3.30.450.30">
    <property type="entry name" value="Dynein light chain 2a, cytoplasmic"/>
    <property type="match status" value="1"/>
</dbReference>
<comment type="function">
    <text evidence="6">Binds to actin and affects the structure of the cytoskeleton. At high concentrations, profilin prevents the polymerization of actin, whereas it enhances it at low concentrations.</text>
</comment>
<evidence type="ECO:0000256" key="5">
    <source>
        <dbReference type="ARBA" id="ARBA00023212"/>
    </source>
</evidence>
<gene>
    <name evidence="8" type="ORF">BB561_001123</name>
</gene>
<dbReference type="PANTHER" id="PTHR11604">
    <property type="entry name" value="PROFILIN"/>
    <property type="match status" value="1"/>
</dbReference>
<dbReference type="SMART" id="SM00392">
    <property type="entry name" value="PROF"/>
    <property type="match status" value="1"/>
</dbReference>
<dbReference type="InterPro" id="IPR005455">
    <property type="entry name" value="PFN_euk"/>
</dbReference>
<keyword evidence="9" id="KW-1185">Reference proteome</keyword>
<comment type="caution">
    <text evidence="8">The sequence shown here is derived from an EMBL/GenBank/DDBJ whole genome shotgun (WGS) entry which is preliminary data.</text>
</comment>
<dbReference type="InterPro" id="IPR036140">
    <property type="entry name" value="PFN_sf"/>
</dbReference>
<comment type="similarity">
    <text evidence="2 7">Belongs to the profilin family.</text>
</comment>
<dbReference type="InterPro" id="IPR027310">
    <property type="entry name" value="Profilin_CS"/>
</dbReference>
<dbReference type="CDD" id="cd00148">
    <property type="entry name" value="PROF"/>
    <property type="match status" value="1"/>
</dbReference>
<dbReference type="AlphaFoldDB" id="A0A2T9YW15"/>